<feature type="region of interest" description="Disordered" evidence="1">
    <location>
        <begin position="1"/>
        <end position="73"/>
    </location>
</feature>
<gene>
    <name evidence="3" type="ORF">INT47_005689</name>
</gene>
<reference evidence="3" key="1">
    <citation type="submission" date="2020-12" db="EMBL/GenBank/DDBJ databases">
        <title>Metabolic potential, ecology and presence of endohyphal bacteria is reflected in genomic diversity of Mucoromycotina.</title>
        <authorList>
            <person name="Muszewska A."/>
            <person name="Okrasinska A."/>
            <person name="Steczkiewicz K."/>
            <person name="Drgas O."/>
            <person name="Orlowska M."/>
            <person name="Perlinska-Lenart U."/>
            <person name="Aleksandrzak-Piekarczyk T."/>
            <person name="Szatraj K."/>
            <person name="Zielenkiewicz U."/>
            <person name="Pilsyk S."/>
            <person name="Malc E."/>
            <person name="Mieczkowski P."/>
            <person name="Kruszewska J.S."/>
            <person name="Biernat P."/>
            <person name="Pawlowska J."/>
        </authorList>
    </citation>
    <scope>NUCLEOTIDE SEQUENCE</scope>
    <source>
        <strain evidence="3">WA0000017839</strain>
    </source>
</reference>
<proteinExistence type="predicted"/>
<evidence type="ECO:0000313" key="3">
    <source>
        <dbReference type="EMBL" id="KAG2192963.1"/>
    </source>
</evidence>
<dbReference type="GO" id="GO:0000278">
    <property type="term" value="P:mitotic cell cycle"/>
    <property type="evidence" value="ECO:0007669"/>
    <property type="project" value="TreeGrafter"/>
</dbReference>
<accession>A0A8H7QI98</accession>
<feature type="compositionally biased region" description="Polar residues" evidence="1">
    <location>
        <begin position="17"/>
        <end position="43"/>
    </location>
</feature>
<organism evidence="3 4">
    <name type="scientific">Mucor saturninus</name>
    <dbReference type="NCBI Taxonomy" id="64648"/>
    <lineage>
        <taxon>Eukaryota</taxon>
        <taxon>Fungi</taxon>
        <taxon>Fungi incertae sedis</taxon>
        <taxon>Mucoromycota</taxon>
        <taxon>Mucoromycotina</taxon>
        <taxon>Mucoromycetes</taxon>
        <taxon>Mucorales</taxon>
        <taxon>Mucorineae</taxon>
        <taxon>Mucoraceae</taxon>
        <taxon>Mucor</taxon>
    </lineage>
</organism>
<dbReference type="PROSITE" id="PS50172">
    <property type="entry name" value="BRCT"/>
    <property type="match status" value="3"/>
</dbReference>
<dbReference type="PANTHER" id="PTHR14625:SF3">
    <property type="entry name" value="MICROCEPHALIN"/>
    <property type="match status" value="1"/>
</dbReference>
<dbReference type="InterPro" id="IPR022047">
    <property type="entry name" value="Microcephalin-like"/>
</dbReference>
<dbReference type="OrthoDB" id="2384350at2759"/>
<dbReference type="CDD" id="cd17751">
    <property type="entry name" value="BRCT_microcephalin_rpt3"/>
    <property type="match status" value="1"/>
</dbReference>
<dbReference type="PANTHER" id="PTHR14625">
    <property type="entry name" value="MICROCEPHALIN"/>
    <property type="match status" value="1"/>
</dbReference>
<dbReference type="Pfam" id="PF12738">
    <property type="entry name" value="PTCB-BRCT"/>
    <property type="match status" value="1"/>
</dbReference>
<evidence type="ECO:0000259" key="2">
    <source>
        <dbReference type="PROSITE" id="PS50172"/>
    </source>
</evidence>
<keyword evidence="4" id="KW-1185">Reference proteome</keyword>
<feature type="region of interest" description="Disordered" evidence="1">
    <location>
        <begin position="234"/>
        <end position="253"/>
    </location>
</feature>
<dbReference type="InterPro" id="IPR036420">
    <property type="entry name" value="BRCT_dom_sf"/>
</dbReference>
<dbReference type="Gene3D" id="3.40.50.10190">
    <property type="entry name" value="BRCT domain"/>
    <property type="match status" value="3"/>
</dbReference>
<feature type="domain" description="BRCT" evidence="2">
    <location>
        <begin position="74"/>
        <end position="165"/>
    </location>
</feature>
<dbReference type="AlphaFoldDB" id="A0A8H7QI98"/>
<feature type="region of interest" description="Disordered" evidence="1">
    <location>
        <begin position="196"/>
        <end position="221"/>
    </location>
</feature>
<feature type="compositionally biased region" description="Polar residues" evidence="1">
    <location>
        <begin position="281"/>
        <end position="292"/>
    </location>
</feature>
<evidence type="ECO:0000256" key="1">
    <source>
        <dbReference type="SAM" id="MobiDB-lite"/>
    </source>
</evidence>
<dbReference type="CDD" id="cd17736">
    <property type="entry name" value="BRCT_microcephalin_rpt2"/>
    <property type="match status" value="1"/>
</dbReference>
<feature type="region of interest" description="Disordered" evidence="1">
    <location>
        <begin position="334"/>
        <end position="377"/>
    </location>
</feature>
<feature type="compositionally biased region" description="Polar residues" evidence="1">
    <location>
        <begin position="346"/>
        <end position="358"/>
    </location>
</feature>
<comment type="caution">
    <text evidence="3">The sequence shown here is derived from an EMBL/GenBank/DDBJ whole genome shotgun (WGS) entry which is preliminary data.</text>
</comment>
<sequence>MVLPPPSTSRLTALRNARNSRPKPQTHQQQSGITDFLKQNNPLPMSVRRTPHIPPVTKQRAPPLSESQSSTPIQSDKILNGVVACLDVRTEDGDDVSQNFERALQSMGAKTRRTFSDSVTHLVFKNGSPATLRRAISKNVFIINLLWISNCKREGKKVAEHKYMIDQTQGLSVTTGKKRRKSMEPGKVRALAMNELMQPTTSSSSEGSGNEDGDSSRRKTIATCSWKARDFNSRDRTRGLGKTSRPDFEDEDPLDGLAAEIKLNAPRLSLPVSVESIANKHNNSANKQNSTPIHAPSTEKKEQIKARFSIGSAVTRESPPIKIGTTPITTCFTGASPLKRRRKLTGNLSRTTTTSSDDMNVARPSMSKTTSASTEDMSITNQPKTIVLTSLSASVRKQCEDAIKRLGQYELATEVTENTTHVIVGVKRRTKTATFGLLRGAWMLKPEWLIQSELKNEYQPEPEYELIDWYPLNAPDRKRIPLLPSTTHIYVASSSTGLDLIKQMVSLSGASLVESVSEANVVISDTPLKETDKIAVNDTWLLDSIEQWQYVPTDAYAHKK</sequence>
<feature type="region of interest" description="Disordered" evidence="1">
    <location>
        <begin position="281"/>
        <end position="304"/>
    </location>
</feature>
<dbReference type="Pfam" id="PF00533">
    <property type="entry name" value="BRCT"/>
    <property type="match status" value="1"/>
</dbReference>
<dbReference type="EMBL" id="JAEPRD010000257">
    <property type="protein sequence ID" value="KAG2192963.1"/>
    <property type="molecule type" value="Genomic_DNA"/>
</dbReference>
<dbReference type="SUPFAM" id="SSF52113">
    <property type="entry name" value="BRCT domain"/>
    <property type="match status" value="3"/>
</dbReference>
<dbReference type="InterPro" id="IPR001357">
    <property type="entry name" value="BRCT_dom"/>
</dbReference>
<name>A0A8H7QI98_9FUNG</name>
<dbReference type="SMART" id="SM00292">
    <property type="entry name" value="BRCT"/>
    <property type="match status" value="3"/>
</dbReference>
<evidence type="ECO:0000313" key="4">
    <source>
        <dbReference type="Proteomes" id="UP000603453"/>
    </source>
</evidence>
<dbReference type="CDD" id="cd17716">
    <property type="entry name" value="BRCT_microcephalin_rpt1"/>
    <property type="match status" value="1"/>
</dbReference>
<feature type="domain" description="BRCT" evidence="2">
    <location>
        <begin position="383"/>
        <end position="466"/>
    </location>
</feature>
<feature type="compositionally biased region" description="Polar residues" evidence="1">
    <location>
        <begin position="366"/>
        <end position="377"/>
    </location>
</feature>
<dbReference type="Proteomes" id="UP000603453">
    <property type="component" value="Unassembled WGS sequence"/>
</dbReference>
<feature type="domain" description="BRCT" evidence="2">
    <location>
        <begin position="501"/>
        <end position="558"/>
    </location>
</feature>
<protein>
    <recommendedName>
        <fullName evidence="2">BRCT domain-containing protein</fullName>
    </recommendedName>
</protein>